<evidence type="ECO:0000313" key="2">
    <source>
        <dbReference type="EMBL" id="GAA4015511.1"/>
    </source>
</evidence>
<feature type="transmembrane region" description="Helical" evidence="1">
    <location>
        <begin position="249"/>
        <end position="272"/>
    </location>
</feature>
<feature type="transmembrane region" description="Helical" evidence="1">
    <location>
        <begin position="102"/>
        <end position="123"/>
    </location>
</feature>
<keyword evidence="1" id="KW-1133">Transmembrane helix</keyword>
<protein>
    <submittedName>
        <fullName evidence="2">ABC transporter permease subunit</fullName>
    </submittedName>
</protein>
<name>A0ABP7SRQ6_9PSEU</name>
<feature type="transmembrane region" description="Helical" evidence="1">
    <location>
        <begin position="59"/>
        <end position="81"/>
    </location>
</feature>
<reference evidence="3" key="1">
    <citation type="journal article" date="2019" name="Int. J. Syst. Evol. Microbiol.">
        <title>The Global Catalogue of Microorganisms (GCM) 10K type strain sequencing project: providing services to taxonomists for standard genome sequencing and annotation.</title>
        <authorList>
            <consortium name="The Broad Institute Genomics Platform"/>
            <consortium name="The Broad Institute Genome Sequencing Center for Infectious Disease"/>
            <person name="Wu L."/>
            <person name="Ma J."/>
        </authorList>
    </citation>
    <scope>NUCLEOTIDE SEQUENCE [LARGE SCALE GENOMIC DNA]</scope>
    <source>
        <strain evidence="3">JCM 17342</strain>
    </source>
</reference>
<dbReference type="RefSeq" id="WP_344877524.1">
    <property type="nucleotide sequence ID" value="NZ_BAABAL010000017.1"/>
</dbReference>
<proteinExistence type="predicted"/>
<sequence length="278" mass="28737">MNGLVKAEFRKIFSTNMWWGLLIPGALITLGFAAGGAWIGSLGAQVRDIDEQVPLALPLFASGMTFGTLFSALVGVIGVTGEYRHRTITTTYLTAGSRDSVLVAKLVAYAGLGAIYGVASALFGSLGAILGSGGEGFPSAVSWLAICAVGVVSSVLWAVFGVGLGALVGNQLGAVLGLLLYTQVVEGVLAGILRSNGAEEVPPFLPYTAGNDMTMDLALNLFFGDLPERLTNSPLVAPLRQGLTEAAPIWWASALIFLGYAVLMVVAGSVAGKQRDIT</sequence>
<evidence type="ECO:0000313" key="3">
    <source>
        <dbReference type="Proteomes" id="UP001501747"/>
    </source>
</evidence>
<feature type="transmembrane region" description="Helical" evidence="1">
    <location>
        <begin position="143"/>
        <end position="167"/>
    </location>
</feature>
<accession>A0ABP7SRQ6</accession>
<comment type="caution">
    <text evidence="2">The sequence shown here is derived from an EMBL/GenBank/DDBJ whole genome shotgun (WGS) entry which is preliminary data.</text>
</comment>
<dbReference type="EMBL" id="BAABAL010000017">
    <property type="protein sequence ID" value="GAA4015511.1"/>
    <property type="molecule type" value="Genomic_DNA"/>
</dbReference>
<feature type="transmembrane region" description="Helical" evidence="1">
    <location>
        <begin position="174"/>
        <end position="193"/>
    </location>
</feature>
<evidence type="ECO:0000256" key="1">
    <source>
        <dbReference type="SAM" id="Phobius"/>
    </source>
</evidence>
<keyword evidence="3" id="KW-1185">Reference proteome</keyword>
<gene>
    <name evidence="2" type="ORF">GCM10022247_43020</name>
</gene>
<keyword evidence="1" id="KW-0472">Membrane</keyword>
<feature type="transmembrane region" description="Helical" evidence="1">
    <location>
        <begin position="21"/>
        <end position="39"/>
    </location>
</feature>
<organism evidence="2 3">
    <name type="scientific">Allokutzneria multivorans</name>
    <dbReference type="NCBI Taxonomy" id="1142134"/>
    <lineage>
        <taxon>Bacteria</taxon>
        <taxon>Bacillati</taxon>
        <taxon>Actinomycetota</taxon>
        <taxon>Actinomycetes</taxon>
        <taxon>Pseudonocardiales</taxon>
        <taxon>Pseudonocardiaceae</taxon>
        <taxon>Allokutzneria</taxon>
    </lineage>
</organism>
<dbReference type="Proteomes" id="UP001501747">
    <property type="component" value="Unassembled WGS sequence"/>
</dbReference>
<keyword evidence="1" id="KW-0812">Transmembrane</keyword>